<accession>A0A412Q710</accession>
<dbReference type="GO" id="GO:0009636">
    <property type="term" value="P:response to toxic substance"/>
    <property type="evidence" value="ECO:0007669"/>
    <property type="project" value="TreeGrafter"/>
</dbReference>
<sequence length="110" mass="12513">MKTTDKDIAKTALLAKEFREAERVEAEDLFIALIYYGTSLLFIVIGNYLPKIKQNNTIGIRIVWTLQYEENWNATHSFSGRIWGTSGILCMLCTLHLIKSVSKEACIKAK</sequence>
<dbReference type="AlphaFoldDB" id="A0A412Q710"/>
<dbReference type="InterPro" id="IPR025962">
    <property type="entry name" value="SdpI/YhfL"/>
</dbReference>
<name>A0A412Q710_9FIRM</name>
<feature type="transmembrane region" description="Helical" evidence="1">
    <location>
        <begin position="29"/>
        <end position="49"/>
    </location>
</feature>
<keyword evidence="1" id="KW-0812">Transmembrane</keyword>
<reference evidence="2 3" key="1">
    <citation type="submission" date="2018-08" db="EMBL/GenBank/DDBJ databases">
        <title>A genome reference for cultivated species of the human gut microbiota.</title>
        <authorList>
            <person name="Zou Y."/>
            <person name="Xue W."/>
            <person name="Luo G."/>
        </authorList>
    </citation>
    <scope>NUCLEOTIDE SEQUENCE [LARGE SCALE GENOMIC DNA]</scope>
    <source>
        <strain evidence="2 3">AF18-16LB</strain>
    </source>
</reference>
<gene>
    <name evidence="2" type="ORF">DWX06_02265</name>
</gene>
<dbReference type="PANTHER" id="PTHR37810">
    <property type="entry name" value="IMMUNITY PROTEIN SDPI"/>
    <property type="match status" value="1"/>
</dbReference>
<keyword evidence="1" id="KW-0472">Membrane</keyword>
<comment type="caution">
    <text evidence="2">The sequence shown here is derived from an EMBL/GenBank/DDBJ whole genome shotgun (WGS) entry which is preliminary data.</text>
</comment>
<proteinExistence type="predicted"/>
<dbReference type="Proteomes" id="UP000284296">
    <property type="component" value="Unassembled WGS sequence"/>
</dbReference>
<dbReference type="EMBL" id="QRXG01000002">
    <property type="protein sequence ID" value="RGT84187.1"/>
    <property type="molecule type" value="Genomic_DNA"/>
</dbReference>
<dbReference type="Pfam" id="PF13630">
    <property type="entry name" value="SdpI"/>
    <property type="match status" value="1"/>
</dbReference>
<dbReference type="PANTHER" id="PTHR37810:SF5">
    <property type="entry name" value="IMMUNITY PROTEIN SDPI"/>
    <property type="match status" value="1"/>
</dbReference>
<keyword evidence="1" id="KW-1133">Transmembrane helix</keyword>
<evidence type="ECO:0000313" key="2">
    <source>
        <dbReference type="EMBL" id="RGT84187.1"/>
    </source>
</evidence>
<organism evidence="2 3">
    <name type="scientific">Agathobacter rectalis</name>
    <dbReference type="NCBI Taxonomy" id="39491"/>
    <lineage>
        <taxon>Bacteria</taxon>
        <taxon>Bacillati</taxon>
        <taxon>Bacillota</taxon>
        <taxon>Clostridia</taxon>
        <taxon>Lachnospirales</taxon>
        <taxon>Lachnospiraceae</taxon>
        <taxon>Agathobacter</taxon>
    </lineage>
</organism>
<evidence type="ECO:0000256" key="1">
    <source>
        <dbReference type="SAM" id="Phobius"/>
    </source>
</evidence>
<evidence type="ECO:0000313" key="3">
    <source>
        <dbReference type="Proteomes" id="UP000284296"/>
    </source>
</evidence>
<protein>
    <submittedName>
        <fullName evidence="2">Uncharacterized protein</fullName>
    </submittedName>
</protein>